<dbReference type="EMBL" id="RWGY01000009">
    <property type="protein sequence ID" value="TVU35374.1"/>
    <property type="molecule type" value="Genomic_DNA"/>
</dbReference>
<feature type="non-terminal residue" evidence="3">
    <location>
        <position position="1"/>
    </location>
</feature>
<dbReference type="Proteomes" id="UP000324897">
    <property type="component" value="Unassembled WGS sequence"/>
</dbReference>
<name>A0A5J9VIX7_9POAL</name>
<proteinExistence type="predicted"/>
<gene>
    <name evidence="3" type="ORF">EJB05_17261</name>
</gene>
<dbReference type="Gramene" id="TVU35374">
    <property type="protein sequence ID" value="TVU35374"/>
    <property type="gene ID" value="EJB05_17261"/>
</dbReference>
<evidence type="ECO:0000313" key="4">
    <source>
        <dbReference type="Proteomes" id="UP000324897"/>
    </source>
</evidence>
<reference evidence="3 4" key="1">
    <citation type="journal article" date="2019" name="Sci. Rep.">
        <title>A high-quality genome of Eragrostis curvula grass provides insights into Poaceae evolution and supports new strategies to enhance forage quality.</title>
        <authorList>
            <person name="Carballo J."/>
            <person name="Santos B.A.C.M."/>
            <person name="Zappacosta D."/>
            <person name="Garbus I."/>
            <person name="Selva J.P."/>
            <person name="Gallo C.A."/>
            <person name="Diaz A."/>
            <person name="Albertini E."/>
            <person name="Caccamo M."/>
            <person name="Echenique V."/>
        </authorList>
    </citation>
    <scope>NUCLEOTIDE SEQUENCE [LARGE SCALE GENOMIC DNA]</scope>
    <source>
        <strain evidence="4">cv. Victoria</strain>
        <tissue evidence="3">Leaf</tissue>
    </source>
</reference>
<dbReference type="AlphaFoldDB" id="A0A5J9VIX7"/>
<comment type="caution">
    <text evidence="3">The sequence shown here is derived from an EMBL/GenBank/DDBJ whole genome shotgun (WGS) entry which is preliminary data.</text>
</comment>
<feature type="compositionally biased region" description="Basic and acidic residues" evidence="1">
    <location>
        <begin position="52"/>
        <end position="71"/>
    </location>
</feature>
<dbReference type="PANTHER" id="PTHR33065:SF88">
    <property type="entry name" value="OS11G0104220 PROTEIN"/>
    <property type="match status" value="1"/>
</dbReference>
<feature type="region of interest" description="Disordered" evidence="1">
    <location>
        <begin position="1"/>
        <end position="77"/>
    </location>
</feature>
<dbReference type="Pfam" id="PF20241">
    <property type="entry name" value="DUF6598"/>
    <property type="match status" value="1"/>
</dbReference>
<keyword evidence="4" id="KW-1185">Reference proteome</keyword>
<organism evidence="3 4">
    <name type="scientific">Eragrostis curvula</name>
    <name type="common">weeping love grass</name>
    <dbReference type="NCBI Taxonomy" id="38414"/>
    <lineage>
        <taxon>Eukaryota</taxon>
        <taxon>Viridiplantae</taxon>
        <taxon>Streptophyta</taxon>
        <taxon>Embryophyta</taxon>
        <taxon>Tracheophyta</taxon>
        <taxon>Spermatophyta</taxon>
        <taxon>Magnoliopsida</taxon>
        <taxon>Liliopsida</taxon>
        <taxon>Poales</taxon>
        <taxon>Poaceae</taxon>
        <taxon>PACMAD clade</taxon>
        <taxon>Chloridoideae</taxon>
        <taxon>Eragrostideae</taxon>
        <taxon>Eragrostidinae</taxon>
        <taxon>Eragrostis</taxon>
    </lineage>
</organism>
<feature type="domain" description="DUF6598" evidence="2">
    <location>
        <begin position="137"/>
        <end position="326"/>
    </location>
</feature>
<sequence length="332" mass="36332">MEKGKEGDVLGSATCNGESDRDSTASAGDGSHGTASSCNKKSDHGSAAFTGEEDHGGEEMEAQRAEEDRTVTETPRVGYDEEAELVAVLRRFRRAWEEDYSEYFGPFEGISTYSSFTCCARTLSPIPLFHTPSIFLQDCSLELIGPSRAIALIDPPRLEVELSVIGSSPSEVKILSAAVITYNNLTQGHKAGLIQTEIESRKRSTVEVKFSHLCVPLEATIEIHHSGASSDFHGEFFAHVKYMGEEKVVLLDSKDRNVTIQPDGKISLSRCVVLVREGAELILGVKVWQGKDYENAIVSCAGFTTKLHSKSDGEFNFPFCKMSVSVFWSVLC</sequence>
<accession>A0A5J9VIX7</accession>
<evidence type="ECO:0000313" key="3">
    <source>
        <dbReference type="EMBL" id="TVU35374.1"/>
    </source>
</evidence>
<evidence type="ECO:0000256" key="1">
    <source>
        <dbReference type="SAM" id="MobiDB-lite"/>
    </source>
</evidence>
<dbReference type="PANTHER" id="PTHR33065">
    <property type="entry name" value="OS07G0486400 PROTEIN"/>
    <property type="match status" value="1"/>
</dbReference>
<evidence type="ECO:0000259" key="2">
    <source>
        <dbReference type="Pfam" id="PF20241"/>
    </source>
</evidence>
<protein>
    <recommendedName>
        <fullName evidence="2">DUF6598 domain-containing protein</fullName>
    </recommendedName>
</protein>
<dbReference type="InterPro" id="IPR046533">
    <property type="entry name" value="DUF6598"/>
</dbReference>
<dbReference type="OrthoDB" id="667227at2759"/>